<feature type="transmembrane region" description="Helical" evidence="2">
    <location>
        <begin position="252"/>
        <end position="275"/>
    </location>
</feature>
<feature type="transmembrane region" description="Helical" evidence="2">
    <location>
        <begin position="179"/>
        <end position="202"/>
    </location>
</feature>
<feature type="transmembrane region" description="Helical" evidence="2">
    <location>
        <begin position="49"/>
        <end position="70"/>
    </location>
</feature>
<dbReference type="AlphaFoldDB" id="A0A0C3BI60"/>
<evidence type="ECO:0000313" key="4">
    <source>
        <dbReference type="Proteomes" id="UP000054097"/>
    </source>
</evidence>
<keyword evidence="4" id="KW-1185">Reference proteome</keyword>
<dbReference type="EMBL" id="KN824281">
    <property type="protein sequence ID" value="KIM31809.1"/>
    <property type="molecule type" value="Genomic_DNA"/>
</dbReference>
<sequence>NATATVPLTSTQKGLLWAFFSLHIVGGHILIPILLGLSIWRQRDGARNYVSYNFFFTWLLYSITFTLLLYAGQQTGPEPTWNICRTQAALVYAVPILVATASCTLVFQASALFMDIRATESNKIIQRNFFSMRNLVLICFPYVLAAGYLIGPSVVAIGARKTISRSNALFYCSSNLRALTVVSATSVGVIFLITVIMEVLIARMLAKRARIEQLGSWWKASGFFVRIALFTAYLLFSVAACGVEISQPSSPFRIIVQACGPLIVFAVFGTTPALWSFARVSRISVSLSDSRTSRTSDKSTTPFYQPVTTSVA</sequence>
<evidence type="ECO:0008006" key="5">
    <source>
        <dbReference type="Google" id="ProtNLM"/>
    </source>
</evidence>
<feature type="transmembrane region" description="Helical" evidence="2">
    <location>
        <begin position="15"/>
        <end position="37"/>
    </location>
</feature>
<protein>
    <recommendedName>
        <fullName evidence="5">G-protein coupled receptors family 1 profile domain-containing protein</fullName>
    </recommendedName>
</protein>
<feature type="compositionally biased region" description="Polar residues" evidence="1">
    <location>
        <begin position="302"/>
        <end position="312"/>
    </location>
</feature>
<gene>
    <name evidence="3" type="ORF">M408DRAFT_63999</name>
</gene>
<feature type="non-terminal residue" evidence="3">
    <location>
        <position position="1"/>
    </location>
</feature>
<dbReference type="HOGENOM" id="CLU_065186_3_0_1"/>
<keyword evidence="2" id="KW-1133">Transmembrane helix</keyword>
<name>A0A0C3BI60_SERVB</name>
<feature type="transmembrane region" description="Helical" evidence="2">
    <location>
        <begin position="90"/>
        <end position="114"/>
    </location>
</feature>
<feature type="transmembrane region" description="Helical" evidence="2">
    <location>
        <begin position="135"/>
        <end position="159"/>
    </location>
</feature>
<dbReference type="Proteomes" id="UP000054097">
    <property type="component" value="Unassembled WGS sequence"/>
</dbReference>
<feature type="transmembrane region" description="Helical" evidence="2">
    <location>
        <begin position="223"/>
        <end position="246"/>
    </location>
</feature>
<evidence type="ECO:0000313" key="3">
    <source>
        <dbReference type="EMBL" id="KIM31809.1"/>
    </source>
</evidence>
<proteinExistence type="predicted"/>
<accession>A0A0C3BI60</accession>
<organism evidence="3 4">
    <name type="scientific">Serendipita vermifera MAFF 305830</name>
    <dbReference type="NCBI Taxonomy" id="933852"/>
    <lineage>
        <taxon>Eukaryota</taxon>
        <taxon>Fungi</taxon>
        <taxon>Dikarya</taxon>
        <taxon>Basidiomycota</taxon>
        <taxon>Agaricomycotina</taxon>
        <taxon>Agaricomycetes</taxon>
        <taxon>Sebacinales</taxon>
        <taxon>Serendipitaceae</taxon>
        <taxon>Serendipita</taxon>
    </lineage>
</organism>
<keyword evidence="2" id="KW-0472">Membrane</keyword>
<evidence type="ECO:0000256" key="1">
    <source>
        <dbReference type="SAM" id="MobiDB-lite"/>
    </source>
</evidence>
<feature type="region of interest" description="Disordered" evidence="1">
    <location>
        <begin position="291"/>
        <end position="312"/>
    </location>
</feature>
<evidence type="ECO:0000256" key="2">
    <source>
        <dbReference type="SAM" id="Phobius"/>
    </source>
</evidence>
<reference evidence="4" key="2">
    <citation type="submission" date="2015-01" db="EMBL/GenBank/DDBJ databases">
        <title>Evolutionary Origins and Diversification of the Mycorrhizal Mutualists.</title>
        <authorList>
            <consortium name="DOE Joint Genome Institute"/>
            <consortium name="Mycorrhizal Genomics Consortium"/>
            <person name="Kohler A."/>
            <person name="Kuo A."/>
            <person name="Nagy L.G."/>
            <person name="Floudas D."/>
            <person name="Copeland A."/>
            <person name="Barry K.W."/>
            <person name="Cichocki N."/>
            <person name="Veneault-Fourrey C."/>
            <person name="LaButti K."/>
            <person name="Lindquist E.A."/>
            <person name="Lipzen A."/>
            <person name="Lundell T."/>
            <person name="Morin E."/>
            <person name="Murat C."/>
            <person name="Riley R."/>
            <person name="Ohm R."/>
            <person name="Sun H."/>
            <person name="Tunlid A."/>
            <person name="Henrissat B."/>
            <person name="Grigoriev I.V."/>
            <person name="Hibbett D.S."/>
            <person name="Martin F."/>
        </authorList>
    </citation>
    <scope>NUCLEOTIDE SEQUENCE [LARGE SCALE GENOMIC DNA]</scope>
    <source>
        <strain evidence="4">MAFF 305830</strain>
    </source>
</reference>
<reference evidence="3 4" key="1">
    <citation type="submission" date="2014-04" db="EMBL/GenBank/DDBJ databases">
        <authorList>
            <consortium name="DOE Joint Genome Institute"/>
            <person name="Kuo A."/>
            <person name="Zuccaro A."/>
            <person name="Kohler A."/>
            <person name="Nagy L.G."/>
            <person name="Floudas D."/>
            <person name="Copeland A."/>
            <person name="Barry K.W."/>
            <person name="Cichocki N."/>
            <person name="Veneault-Fourrey C."/>
            <person name="LaButti K."/>
            <person name="Lindquist E.A."/>
            <person name="Lipzen A."/>
            <person name="Lundell T."/>
            <person name="Morin E."/>
            <person name="Murat C."/>
            <person name="Sun H."/>
            <person name="Tunlid A."/>
            <person name="Henrissat B."/>
            <person name="Grigoriev I.V."/>
            <person name="Hibbett D.S."/>
            <person name="Martin F."/>
            <person name="Nordberg H.P."/>
            <person name="Cantor M.N."/>
            <person name="Hua S.X."/>
        </authorList>
    </citation>
    <scope>NUCLEOTIDE SEQUENCE [LARGE SCALE GENOMIC DNA]</scope>
    <source>
        <strain evidence="3 4">MAFF 305830</strain>
    </source>
</reference>
<dbReference type="OrthoDB" id="3046318at2759"/>
<keyword evidence="2" id="KW-0812">Transmembrane</keyword>